<evidence type="ECO:0000313" key="1">
    <source>
        <dbReference type="EMBL" id="AKJ28759.1"/>
    </source>
</evidence>
<sequence length="71" mass="7764">MASNNRIYLVSNDAGMARLVRATHPSHALRHVAQDSFTVTVASQDECIELTLKGIPVETIKAEQMDLPDAD</sequence>
<organism evidence="1 2">
    <name type="scientific">Caldimonas brevitalea</name>
    <dbReference type="NCBI Taxonomy" id="413882"/>
    <lineage>
        <taxon>Bacteria</taxon>
        <taxon>Pseudomonadati</taxon>
        <taxon>Pseudomonadota</taxon>
        <taxon>Betaproteobacteria</taxon>
        <taxon>Burkholderiales</taxon>
        <taxon>Sphaerotilaceae</taxon>
        <taxon>Caldimonas</taxon>
    </lineage>
</organism>
<accession>A0A0G3BH31</accession>
<name>A0A0G3BH31_9BURK</name>
<keyword evidence="2" id="KW-1185">Reference proteome</keyword>
<dbReference type="STRING" id="413882.AAW51_2068"/>
<gene>
    <name evidence="1" type="ORF">AAW51_2068</name>
</gene>
<dbReference type="RefSeq" id="WP_047194555.1">
    <property type="nucleotide sequence ID" value="NZ_CP011371.1"/>
</dbReference>
<dbReference type="Proteomes" id="UP000035352">
    <property type="component" value="Chromosome"/>
</dbReference>
<reference evidence="1 2" key="1">
    <citation type="submission" date="2015-05" db="EMBL/GenBank/DDBJ databases">
        <authorList>
            <person name="Tang B."/>
            <person name="Yu Y."/>
        </authorList>
    </citation>
    <scope>NUCLEOTIDE SEQUENCE [LARGE SCALE GENOMIC DNA]</scope>
    <source>
        <strain evidence="1 2">DSM 7029</strain>
    </source>
</reference>
<dbReference type="EMBL" id="CP011371">
    <property type="protein sequence ID" value="AKJ28759.1"/>
    <property type="molecule type" value="Genomic_DNA"/>
</dbReference>
<dbReference type="AlphaFoldDB" id="A0A0G3BH31"/>
<dbReference type="KEGG" id="pbh:AAW51_2068"/>
<protein>
    <submittedName>
        <fullName evidence="1">Uncharacterized protein</fullName>
    </submittedName>
</protein>
<evidence type="ECO:0000313" key="2">
    <source>
        <dbReference type="Proteomes" id="UP000035352"/>
    </source>
</evidence>
<proteinExistence type="predicted"/>